<evidence type="ECO:0008006" key="3">
    <source>
        <dbReference type="Google" id="ProtNLM"/>
    </source>
</evidence>
<dbReference type="AlphaFoldDB" id="A0A220RZE9"/>
<dbReference type="InterPro" id="IPR010069">
    <property type="entry name" value="CdiA_FHA1_rpt"/>
</dbReference>
<dbReference type="KEGG" id="nei:BG910_01525"/>
<name>A0A220RZE9_9NEIS</name>
<dbReference type="Pfam" id="PF05594">
    <property type="entry name" value="Fil_haemagg"/>
    <property type="match status" value="2"/>
</dbReference>
<sequence>MSAGGAHFANSSTVYVRQADIAAQTFANRNGRFSAAERAVFRNRLTDNCGGTLELDSSLEIASAQFDNRSGQTAARQAVITAETANAGGTLDADRLNLTGRSLDNSGGMIRTDEAAVLSLSDGLDNRSGLISAKQDVSIQTGTLQNGGGSLTAGRDLNLESAGLRTDGTLAAGRDMAVSLKEDFTNTQTLEAGRNLTLHIHRAV</sequence>
<dbReference type="EMBL" id="CP022278">
    <property type="protein sequence ID" value="ASK26599.1"/>
    <property type="molecule type" value="Genomic_DNA"/>
</dbReference>
<dbReference type="NCBIfam" id="TIGR01731">
    <property type="entry name" value="fil_hemag_20aa"/>
    <property type="match status" value="3"/>
</dbReference>
<gene>
    <name evidence="1" type="ORF">BG910_01525</name>
</gene>
<organism evidence="1 2">
    <name type="scientific">Neisseria chenwenguii</name>
    <dbReference type="NCBI Taxonomy" id="1853278"/>
    <lineage>
        <taxon>Bacteria</taxon>
        <taxon>Pseudomonadati</taxon>
        <taxon>Pseudomonadota</taxon>
        <taxon>Betaproteobacteria</taxon>
        <taxon>Neisseriales</taxon>
        <taxon>Neisseriaceae</taxon>
        <taxon>Neisseria</taxon>
    </lineage>
</organism>
<evidence type="ECO:0000313" key="2">
    <source>
        <dbReference type="Proteomes" id="UP000198238"/>
    </source>
</evidence>
<protein>
    <recommendedName>
        <fullName evidence="3">Adhesin</fullName>
    </recommendedName>
</protein>
<dbReference type="RefSeq" id="WP_089035322.1">
    <property type="nucleotide sequence ID" value="NZ_CP022278.1"/>
</dbReference>
<reference evidence="1 2" key="1">
    <citation type="submission" date="2017-06" db="EMBL/GenBank/DDBJ databases">
        <title>Neisseria chenwenguii sp. nov., isolated from the intestinal contents of Tibetan Plateau Pika in Yushu, Qinghai Province, China.</title>
        <authorList>
            <person name="Zhang G."/>
        </authorList>
    </citation>
    <scope>NUCLEOTIDE SEQUENCE [LARGE SCALE GENOMIC DNA]</scope>
    <source>
        <strain evidence="1 2">10023</strain>
    </source>
</reference>
<accession>A0A220RZE9</accession>
<dbReference type="Proteomes" id="UP000198238">
    <property type="component" value="Chromosome"/>
</dbReference>
<keyword evidence="2" id="KW-1185">Reference proteome</keyword>
<proteinExistence type="predicted"/>
<evidence type="ECO:0000313" key="1">
    <source>
        <dbReference type="EMBL" id="ASK26599.1"/>
    </source>
</evidence>
<dbReference type="InterPro" id="IPR008619">
    <property type="entry name" value="Filamentous_hemagglutn_rpt"/>
</dbReference>